<organism evidence="3 4">
    <name type="scientific">Rhizophagus irregularis (strain DAOM 197198w)</name>
    <name type="common">Glomus intraradices</name>
    <dbReference type="NCBI Taxonomy" id="1432141"/>
    <lineage>
        <taxon>Eukaryota</taxon>
        <taxon>Fungi</taxon>
        <taxon>Fungi incertae sedis</taxon>
        <taxon>Mucoromycota</taxon>
        <taxon>Glomeromycotina</taxon>
        <taxon>Glomeromycetes</taxon>
        <taxon>Glomerales</taxon>
        <taxon>Glomeraceae</taxon>
        <taxon>Rhizophagus</taxon>
    </lineage>
</organism>
<evidence type="ECO:0000256" key="2">
    <source>
        <dbReference type="SAM" id="Phobius"/>
    </source>
</evidence>
<dbReference type="SMR" id="A0A015LA47"/>
<feature type="region of interest" description="Disordered" evidence="1">
    <location>
        <begin position="140"/>
        <end position="217"/>
    </location>
</feature>
<keyword evidence="2" id="KW-0812">Transmembrane</keyword>
<feature type="region of interest" description="Disordered" evidence="1">
    <location>
        <begin position="246"/>
        <end position="267"/>
    </location>
</feature>
<keyword evidence="2" id="KW-1133">Transmembrane helix</keyword>
<evidence type="ECO:0000256" key="1">
    <source>
        <dbReference type="SAM" id="MobiDB-lite"/>
    </source>
</evidence>
<name>A0A015LA47_RHIIW</name>
<accession>A0A015LA47</accession>
<feature type="transmembrane region" description="Helical" evidence="2">
    <location>
        <begin position="111"/>
        <end position="133"/>
    </location>
</feature>
<proteinExistence type="predicted"/>
<dbReference type="AlphaFoldDB" id="A0A015LA47"/>
<dbReference type="HOGENOM" id="CLU_1042616_0_0_1"/>
<protein>
    <recommendedName>
        <fullName evidence="5">Mid2 domain-containing protein</fullName>
    </recommendedName>
</protein>
<keyword evidence="4" id="KW-1185">Reference proteome</keyword>
<dbReference type="OrthoDB" id="2406592at2759"/>
<comment type="caution">
    <text evidence="3">The sequence shown here is derived from an EMBL/GenBank/DDBJ whole genome shotgun (WGS) entry which is preliminary data.</text>
</comment>
<dbReference type="EMBL" id="JEMT01016854">
    <property type="protein sequence ID" value="EXX69426.1"/>
    <property type="molecule type" value="Genomic_DNA"/>
</dbReference>
<feature type="compositionally biased region" description="Pro residues" evidence="1">
    <location>
        <begin position="187"/>
        <end position="208"/>
    </location>
</feature>
<evidence type="ECO:0000313" key="4">
    <source>
        <dbReference type="Proteomes" id="UP000022910"/>
    </source>
</evidence>
<evidence type="ECO:0000313" key="3">
    <source>
        <dbReference type="EMBL" id="EXX69426.1"/>
    </source>
</evidence>
<gene>
    <name evidence="3" type="ORF">RirG_096210</name>
</gene>
<feature type="compositionally biased region" description="Basic and acidic residues" evidence="1">
    <location>
        <begin position="166"/>
        <end position="176"/>
    </location>
</feature>
<keyword evidence="2" id="KW-0472">Membrane</keyword>
<sequence>MSRKGEENEGDIRARGIIIDPFIPVPSVPSHSPEIPDPSLPIPSVIPTSASPFITTAPFIAPSPITLTEIVTITEHNKNLPALSTVTPRRAATQTSTITKNTQRNTSTINIAAIILGIMIGFVIVGGSIVILIQRKFSKNKKDKKNQSQRPSIDENVHNEVPAIELSERIPDDNHQRGSLIYFRPQFPLPPPRHPPPQSPLPQHPPQSPSTALYMSSSTYNTRHYSYEPPLSEHSAAIPNYYQKYSHLPLPTDTDVISPDSEESQNK</sequence>
<reference evidence="3 4" key="1">
    <citation type="submission" date="2014-02" db="EMBL/GenBank/DDBJ databases">
        <title>Single nucleus genome sequencing reveals high similarity among nuclei of an endomycorrhizal fungus.</title>
        <authorList>
            <person name="Lin K."/>
            <person name="Geurts R."/>
            <person name="Zhang Z."/>
            <person name="Limpens E."/>
            <person name="Saunders D.G."/>
            <person name="Mu D."/>
            <person name="Pang E."/>
            <person name="Cao H."/>
            <person name="Cha H."/>
            <person name="Lin T."/>
            <person name="Zhou Q."/>
            <person name="Shang Y."/>
            <person name="Li Y."/>
            <person name="Ivanov S."/>
            <person name="Sharma T."/>
            <person name="Velzen R.V."/>
            <person name="Ruijter N.D."/>
            <person name="Aanen D.K."/>
            <person name="Win J."/>
            <person name="Kamoun S."/>
            <person name="Bisseling T."/>
            <person name="Huang S."/>
        </authorList>
    </citation>
    <scope>NUCLEOTIDE SEQUENCE [LARGE SCALE GENOMIC DNA]</scope>
    <source>
        <strain evidence="4">DAOM197198w</strain>
    </source>
</reference>
<dbReference type="Proteomes" id="UP000022910">
    <property type="component" value="Unassembled WGS sequence"/>
</dbReference>
<evidence type="ECO:0008006" key="5">
    <source>
        <dbReference type="Google" id="ProtNLM"/>
    </source>
</evidence>